<dbReference type="CDD" id="cd00085">
    <property type="entry name" value="HNHc"/>
    <property type="match status" value="1"/>
</dbReference>
<dbReference type="OrthoDB" id="2318182at2"/>
<proteinExistence type="predicted"/>
<evidence type="ECO:0000313" key="1">
    <source>
        <dbReference type="EMBL" id="SPL69467.1"/>
    </source>
</evidence>
<reference evidence="2" key="1">
    <citation type="submission" date="2018-03" db="EMBL/GenBank/DDBJ databases">
        <authorList>
            <person name="Blom J."/>
        </authorList>
    </citation>
    <scope>NUCLEOTIDE SEQUENCE [LARGE SCALE GENOMIC DNA]</scope>
    <source>
        <strain evidence="2">KPC-SM-21</strain>
    </source>
</reference>
<dbReference type="Proteomes" id="UP000245974">
    <property type="component" value="Unassembled WGS sequence"/>
</dbReference>
<gene>
    <name evidence="1" type="ORF">KPC_0645</name>
</gene>
<dbReference type="RefSeq" id="WP_121972997.1">
    <property type="nucleotide sequence ID" value="NZ_OOGT01000018.1"/>
</dbReference>
<accession>A0A2U3MVK3</accession>
<dbReference type="InterPro" id="IPR003615">
    <property type="entry name" value="HNH_nuc"/>
</dbReference>
<dbReference type="EMBL" id="OOGT01000018">
    <property type="protein sequence ID" value="SPL69467.1"/>
    <property type="molecule type" value="Genomic_DNA"/>
</dbReference>
<dbReference type="AlphaFoldDB" id="A0A2U3MVK3"/>
<evidence type="ECO:0008006" key="3">
    <source>
        <dbReference type="Google" id="ProtNLM"/>
    </source>
</evidence>
<dbReference type="InParanoid" id="A0A2U3MVK3"/>
<keyword evidence="2" id="KW-1185">Reference proteome</keyword>
<sequence>MGTKDYKNTAWLDFREKAFEELGYFCQRCHRSDDDVVLQVHHKFYIAGRKPWEYNLSDCEVLCRGCHAREHGHVRPDYNWNLSHSNDLGSTIGTCELCGSTLRFEFHVFHNDWSEPMVLGTVCCDNLTGTQEATEFRKKEKAFLRYLDKWCDCENGESLFQANKRLTFRIIKVGTGVFKVDVYKLGKNVHTGKKSFSSLLEAKSQLHSYIKNKEYKERFDDKSK</sequence>
<organism evidence="1 2">
    <name type="scientific">Acinetobacter stercoris</name>
    <dbReference type="NCBI Taxonomy" id="2126983"/>
    <lineage>
        <taxon>Bacteria</taxon>
        <taxon>Pseudomonadati</taxon>
        <taxon>Pseudomonadota</taxon>
        <taxon>Gammaproteobacteria</taxon>
        <taxon>Moraxellales</taxon>
        <taxon>Moraxellaceae</taxon>
        <taxon>Acinetobacter</taxon>
    </lineage>
</organism>
<protein>
    <recommendedName>
        <fullName evidence="3">HNH endonuclease</fullName>
    </recommendedName>
</protein>
<evidence type="ECO:0000313" key="2">
    <source>
        <dbReference type="Proteomes" id="UP000245974"/>
    </source>
</evidence>
<name>A0A2U3MVK3_9GAMM</name>